<evidence type="ECO:0000256" key="3">
    <source>
        <dbReference type="ARBA" id="ARBA00022801"/>
    </source>
</evidence>
<dbReference type="Pfam" id="PF00112">
    <property type="entry name" value="Peptidase_C1"/>
    <property type="match status" value="1"/>
</dbReference>
<feature type="signal peptide" evidence="6">
    <location>
        <begin position="1"/>
        <end position="22"/>
    </location>
</feature>
<dbReference type="InterPro" id="IPR025660">
    <property type="entry name" value="Pept_his_AS"/>
</dbReference>
<evidence type="ECO:0000256" key="5">
    <source>
        <dbReference type="ARBA" id="ARBA00023157"/>
    </source>
</evidence>
<reference evidence="8 9" key="1">
    <citation type="submission" date="2021-02" db="EMBL/GenBank/DDBJ databases">
        <title>Plant Genome Project.</title>
        <authorList>
            <person name="Zhang R.-G."/>
        </authorList>
    </citation>
    <scope>NUCLEOTIDE SEQUENCE [LARGE SCALE GENOMIC DNA]</scope>
    <source>
        <tissue evidence="8">Leaves</tissue>
    </source>
</reference>
<evidence type="ECO:0000313" key="8">
    <source>
        <dbReference type="EMBL" id="KAH7567192.1"/>
    </source>
</evidence>
<keyword evidence="3" id="KW-0378">Hydrolase</keyword>
<dbReference type="PRINTS" id="PR00705">
    <property type="entry name" value="PAPAIN"/>
</dbReference>
<evidence type="ECO:0000256" key="4">
    <source>
        <dbReference type="ARBA" id="ARBA00022807"/>
    </source>
</evidence>
<keyword evidence="4" id="KW-0788">Thiol protease</keyword>
<keyword evidence="5" id="KW-1015">Disulfide bond</keyword>
<evidence type="ECO:0000256" key="6">
    <source>
        <dbReference type="SAM" id="SignalP"/>
    </source>
</evidence>
<comment type="caution">
    <text evidence="8">The sequence shown here is derived from an EMBL/GenBank/DDBJ whole genome shotgun (WGS) entry which is preliminary data.</text>
</comment>
<gene>
    <name evidence="8" type="ORF">JRO89_XS07G0030000</name>
</gene>
<keyword evidence="6" id="KW-0732">Signal</keyword>
<dbReference type="CDD" id="cd02248">
    <property type="entry name" value="Peptidase_C1A"/>
    <property type="match status" value="1"/>
</dbReference>
<evidence type="ECO:0000259" key="7">
    <source>
        <dbReference type="SMART" id="SM00645"/>
    </source>
</evidence>
<keyword evidence="9" id="KW-1185">Reference proteome</keyword>
<evidence type="ECO:0000313" key="9">
    <source>
        <dbReference type="Proteomes" id="UP000827721"/>
    </source>
</evidence>
<organism evidence="8 9">
    <name type="scientific">Xanthoceras sorbifolium</name>
    <dbReference type="NCBI Taxonomy" id="99658"/>
    <lineage>
        <taxon>Eukaryota</taxon>
        <taxon>Viridiplantae</taxon>
        <taxon>Streptophyta</taxon>
        <taxon>Embryophyta</taxon>
        <taxon>Tracheophyta</taxon>
        <taxon>Spermatophyta</taxon>
        <taxon>Magnoliopsida</taxon>
        <taxon>eudicotyledons</taxon>
        <taxon>Gunneridae</taxon>
        <taxon>Pentapetalae</taxon>
        <taxon>rosids</taxon>
        <taxon>malvids</taxon>
        <taxon>Sapindales</taxon>
        <taxon>Sapindaceae</taxon>
        <taxon>Xanthoceroideae</taxon>
        <taxon>Xanthoceras</taxon>
    </lineage>
</organism>
<accession>A0ABQ8HSF6</accession>
<dbReference type="InterPro" id="IPR013128">
    <property type="entry name" value="Peptidase_C1A"/>
</dbReference>
<dbReference type="EMBL" id="JAFEMO010000007">
    <property type="protein sequence ID" value="KAH7567192.1"/>
    <property type="molecule type" value="Genomic_DNA"/>
</dbReference>
<comment type="similarity">
    <text evidence="1">Belongs to the peptidase C1 family.</text>
</comment>
<feature type="chain" id="PRO_5046104514" description="Peptidase C1A papain C-terminal domain-containing protein" evidence="6">
    <location>
        <begin position="23"/>
        <end position="347"/>
    </location>
</feature>
<proteinExistence type="inferred from homology"/>
<dbReference type="Proteomes" id="UP000827721">
    <property type="component" value="Unassembled WGS sequence"/>
</dbReference>
<dbReference type="InterPro" id="IPR038765">
    <property type="entry name" value="Papain-like_cys_pep_sf"/>
</dbReference>
<dbReference type="SMART" id="SM00645">
    <property type="entry name" value="Pept_C1"/>
    <property type="match status" value="1"/>
</dbReference>
<protein>
    <recommendedName>
        <fullName evidence="7">Peptidase C1A papain C-terminal domain-containing protein</fullName>
    </recommendedName>
</protein>
<dbReference type="InterPro" id="IPR000668">
    <property type="entry name" value="Peptidase_C1A_C"/>
</dbReference>
<evidence type="ECO:0000256" key="2">
    <source>
        <dbReference type="ARBA" id="ARBA00022670"/>
    </source>
</evidence>
<name>A0ABQ8HSF6_9ROSI</name>
<dbReference type="Gene3D" id="3.90.70.10">
    <property type="entry name" value="Cysteine proteinases"/>
    <property type="match status" value="1"/>
</dbReference>
<dbReference type="InterPro" id="IPR039417">
    <property type="entry name" value="Peptidase_C1A_papain-like"/>
</dbReference>
<keyword evidence="2" id="KW-0645">Protease</keyword>
<evidence type="ECO:0000256" key="1">
    <source>
        <dbReference type="ARBA" id="ARBA00008455"/>
    </source>
</evidence>
<dbReference type="SUPFAM" id="SSF54001">
    <property type="entry name" value="Cysteine proteinases"/>
    <property type="match status" value="1"/>
</dbReference>
<sequence length="347" mass="38306">MAVSSLFSVLFLLLIISLFSTALTSIHGLNDHSSIQQVVSFDGHDDLLMSAYNQFSAFKEKYNKTYLTQEEDDYRFAGRAVARPSPPSGPPLPTAIHGVTEFSNLAPSEFRTQYLRFDGQIQLPKHLKTAPILPTNNNWRDDGAVTGVKHQGQCNACWAFVSIATLETAYFLATNQLVDMSEQQLLDCSDECTDDKRICNLGCNGGNHVLAYRYMLKVGGIQATKDYPYTGINGSCKFNNNKIVASIYEFNDIVANEDQYAANLVEYGTVAVTFNSDMLQTYTGGIACPPCSGALNHEVTLVGYGCDRHRICKNSFGTNFEKNGYYRLCKGRLTCGENPVATFPFSA</sequence>
<feature type="domain" description="Peptidase C1A papain C-terminal" evidence="7">
    <location>
        <begin position="133"/>
        <end position="345"/>
    </location>
</feature>
<dbReference type="PROSITE" id="PS00639">
    <property type="entry name" value="THIOL_PROTEASE_HIS"/>
    <property type="match status" value="1"/>
</dbReference>
<dbReference type="PANTHER" id="PTHR12411">
    <property type="entry name" value="CYSTEINE PROTEASE FAMILY C1-RELATED"/>
    <property type="match status" value="1"/>
</dbReference>